<reference evidence="1 2" key="1">
    <citation type="submission" date="2017-05" db="EMBL/GenBank/DDBJ databases">
        <authorList>
            <person name="Varghese N."/>
            <person name="Submissions S."/>
        </authorList>
    </citation>
    <scope>NUCLEOTIDE SEQUENCE [LARGE SCALE GENOMIC DNA]</scope>
    <source>
        <strain evidence="1 2">DSM 25457</strain>
    </source>
</reference>
<evidence type="ECO:0000313" key="1">
    <source>
        <dbReference type="EMBL" id="SMP71948.1"/>
    </source>
</evidence>
<dbReference type="Proteomes" id="UP001158067">
    <property type="component" value="Unassembled WGS sequence"/>
</dbReference>
<sequence length="60" mass="6668">MESFRFQTFLMDRHTARAYFGGLCLLHWEVNGLERPAIGLSRGGAWLGCAHGIVFARSGV</sequence>
<comment type="caution">
    <text evidence="1">The sequence shown here is derived from an EMBL/GenBank/DDBJ whole genome shotgun (WGS) entry which is preliminary data.</text>
</comment>
<proteinExistence type="predicted"/>
<keyword evidence="2" id="KW-1185">Reference proteome</keyword>
<dbReference type="EMBL" id="FXUG01000014">
    <property type="protein sequence ID" value="SMP71948.1"/>
    <property type="molecule type" value="Genomic_DNA"/>
</dbReference>
<evidence type="ECO:0000313" key="2">
    <source>
        <dbReference type="Proteomes" id="UP001158067"/>
    </source>
</evidence>
<accession>A0ABY1QLV8</accession>
<organism evidence="1 2">
    <name type="scientific">Neorhodopirellula lusitana</name>
    <dbReference type="NCBI Taxonomy" id="445327"/>
    <lineage>
        <taxon>Bacteria</taxon>
        <taxon>Pseudomonadati</taxon>
        <taxon>Planctomycetota</taxon>
        <taxon>Planctomycetia</taxon>
        <taxon>Pirellulales</taxon>
        <taxon>Pirellulaceae</taxon>
        <taxon>Neorhodopirellula</taxon>
    </lineage>
</organism>
<protein>
    <submittedName>
        <fullName evidence="1">Uncharacterized protein</fullName>
    </submittedName>
</protein>
<gene>
    <name evidence="1" type="ORF">SAMN06265222_114147</name>
</gene>
<name>A0ABY1QLV8_9BACT</name>